<proteinExistence type="predicted"/>
<dbReference type="STRING" id="240159.A0A4U5VXH7"/>
<reference evidence="1 2" key="1">
    <citation type="submission" date="2019-01" db="EMBL/GenBank/DDBJ databases">
        <title>Genome Assembly of Collichthys lucidus.</title>
        <authorList>
            <person name="Cai M."/>
            <person name="Xiao S."/>
        </authorList>
    </citation>
    <scope>NUCLEOTIDE SEQUENCE [LARGE SCALE GENOMIC DNA]</scope>
    <source>
        <strain evidence="1">JT15FE1705JMU</strain>
        <tissue evidence="1">Muscle</tissue>
    </source>
</reference>
<organism evidence="1 2">
    <name type="scientific">Collichthys lucidus</name>
    <name type="common">Big head croaker</name>
    <name type="synonym">Sciaena lucida</name>
    <dbReference type="NCBI Taxonomy" id="240159"/>
    <lineage>
        <taxon>Eukaryota</taxon>
        <taxon>Metazoa</taxon>
        <taxon>Chordata</taxon>
        <taxon>Craniata</taxon>
        <taxon>Vertebrata</taxon>
        <taxon>Euteleostomi</taxon>
        <taxon>Actinopterygii</taxon>
        <taxon>Neopterygii</taxon>
        <taxon>Teleostei</taxon>
        <taxon>Neoteleostei</taxon>
        <taxon>Acanthomorphata</taxon>
        <taxon>Eupercaria</taxon>
        <taxon>Sciaenidae</taxon>
        <taxon>Collichthys</taxon>
    </lineage>
</organism>
<keyword evidence="2" id="KW-1185">Reference proteome</keyword>
<dbReference type="EMBL" id="CM014101">
    <property type="protein sequence ID" value="TKS93091.1"/>
    <property type="molecule type" value="Genomic_DNA"/>
</dbReference>
<evidence type="ECO:0000313" key="1">
    <source>
        <dbReference type="EMBL" id="TKS93091.1"/>
    </source>
</evidence>
<sequence>MTDSSNCSTDPVGEASMAGARDSIGFPWRRSRCAVITGSADEPTLHETAVRILALFLGARMSHFLLRLYRKYAGGGDRGKTPTLVLRLRVDFVSSRTLFFFFFKAAFQRMENPGYRTGSFDGLHHPSDDDDDDLVDIAGATLDFTSTDDVPPLSSGKSTLSCLHQKQPCGNLNTTFKQL</sequence>
<dbReference type="AlphaFoldDB" id="A0A4U5VXH7"/>
<protein>
    <submittedName>
        <fullName evidence="1">Uncharacterized protein</fullName>
    </submittedName>
</protein>
<gene>
    <name evidence="1" type="ORF">D9C73_026922</name>
</gene>
<name>A0A4U5VXH7_COLLU</name>
<evidence type="ECO:0000313" key="2">
    <source>
        <dbReference type="Proteomes" id="UP000298787"/>
    </source>
</evidence>
<accession>A0A4U5VXH7</accession>
<dbReference type="Proteomes" id="UP000298787">
    <property type="component" value="Chromosome 24"/>
</dbReference>